<comment type="caution">
    <text evidence="3">The sequence shown here is derived from an EMBL/GenBank/DDBJ whole genome shotgun (WGS) entry which is preliminary data.</text>
</comment>
<feature type="compositionally biased region" description="Low complexity" evidence="1">
    <location>
        <begin position="247"/>
        <end position="257"/>
    </location>
</feature>
<proteinExistence type="predicted"/>
<organism evidence="3 4">
    <name type="scientific">Mycena metata</name>
    <dbReference type="NCBI Taxonomy" id="1033252"/>
    <lineage>
        <taxon>Eukaryota</taxon>
        <taxon>Fungi</taxon>
        <taxon>Dikarya</taxon>
        <taxon>Basidiomycota</taxon>
        <taxon>Agaricomycotina</taxon>
        <taxon>Agaricomycetes</taxon>
        <taxon>Agaricomycetidae</taxon>
        <taxon>Agaricales</taxon>
        <taxon>Marasmiineae</taxon>
        <taxon>Mycenaceae</taxon>
        <taxon>Mycena</taxon>
    </lineage>
</organism>
<feature type="region of interest" description="Disordered" evidence="1">
    <location>
        <begin position="208"/>
        <end position="357"/>
    </location>
</feature>
<evidence type="ECO:0000313" key="3">
    <source>
        <dbReference type="EMBL" id="KAJ7700959.1"/>
    </source>
</evidence>
<dbReference type="AlphaFoldDB" id="A0AAD7GQU9"/>
<name>A0AAD7GQU9_9AGAR</name>
<sequence>MKNSLFTGVSALLCFSASFTSALPFNFTAVGLVRRDSHKTDSGLTVSNVPTDWPDDATLNRVLASAPGKGFFWTGRNGGVSVEGKALLVAKSQGGNTLEGTLAAANLIMPDFDFNNPETIRIWTVASKAFANLASGETFLVTGRSTREGNVFHTEELPRLKANRKITKITKIDSTTARRTVVFDRNAGKLDAAANEANLRRDACLASPPRLTIPRRSDTFRRDLTSPPPTVQKRAAPAARSARRKGGAAPACPLPGATQTKKVVQRSNTSSKQPPERTFQAGGKKPAAKPPAAKRKVPRPANRPRRPPGKAAPPRKRITPVEETQEGSQAGKQAPRKAEKEKINVRFFPSKFSPDGG</sequence>
<keyword evidence="2" id="KW-0732">Signal</keyword>
<feature type="signal peptide" evidence="2">
    <location>
        <begin position="1"/>
        <end position="22"/>
    </location>
</feature>
<feature type="compositionally biased region" description="Polar residues" evidence="1">
    <location>
        <begin position="258"/>
        <end position="273"/>
    </location>
</feature>
<evidence type="ECO:0000256" key="1">
    <source>
        <dbReference type="SAM" id="MobiDB-lite"/>
    </source>
</evidence>
<keyword evidence="4" id="KW-1185">Reference proteome</keyword>
<dbReference type="SUPFAM" id="SSF52309">
    <property type="entry name" value="N-(deoxy)ribosyltransferase-like"/>
    <property type="match status" value="1"/>
</dbReference>
<reference evidence="3" key="1">
    <citation type="submission" date="2023-03" db="EMBL/GenBank/DDBJ databases">
        <title>Massive genome expansion in bonnet fungi (Mycena s.s.) driven by repeated elements and novel gene families across ecological guilds.</title>
        <authorList>
            <consortium name="Lawrence Berkeley National Laboratory"/>
            <person name="Harder C.B."/>
            <person name="Miyauchi S."/>
            <person name="Viragh M."/>
            <person name="Kuo A."/>
            <person name="Thoen E."/>
            <person name="Andreopoulos B."/>
            <person name="Lu D."/>
            <person name="Skrede I."/>
            <person name="Drula E."/>
            <person name="Henrissat B."/>
            <person name="Morin E."/>
            <person name="Kohler A."/>
            <person name="Barry K."/>
            <person name="LaButti K."/>
            <person name="Morin E."/>
            <person name="Salamov A."/>
            <person name="Lipzen A."/>
            <person name="Mereny Z."/>
            <person name="Hegedus B."/>
            <person name="Baldrian P."/>
            <person name="Stursova M."/>
            <person name="Weitz H."/>
            <person name="Taylor A."/>
            <person name="Grigoriev I.V."/>
            <person name="Nagy L.G."/>
            <person name="Martin F."/>
            <person name="Kauserud H."/>
        </authorList>
    </citation>
    <scope>NUCLEOTIDE SEQUENCE</scope>
    <source>
        <strain evidence="3">CBHHK182m</strain>
    </source>
</reference>
<feature type="compositionally biased region" description="Basic residues" evidence="1">
    <location>
        <begin position="292"/>
        <end position="318"/>
    </location>
</feature>
<protein>
    <submittedName>
        <fullName evidence="3">Uncharacterized protein</fullName>
    </submittedName>
</protein>
<feature type="compositionally biased region" description="Basic and acidic residues" evidence="1">
    <location>
        <begin position="215"/>
        <end position="224"/>
    </location>
</feature>
<gene>
    <name evidence="3" type="ORF">B0H16DRAFT_1902858</name>
</gene>
<dbReference type="EMBL" id="JARKIB010000545">
    <property type="protein sequence ID" value="KAJ7700959.1"/>
    <property type="molecule type" value="Genomic_DNA"/>
</dbReference>
<dbReference type="Proteomes" id="UP001215598">
    <property type="component" value="Unassembled WGS sequence"/>
</dbReference>
<evidence type="ECO:0000313" key="4">
    <source>
        <dbReference type="Proteomes" id="UP001215598"/>
    </source>
</evidence>
<feature type="chain" id="PRO_5042123318" evidence="2">
    <location>
        <begin position="23"/>
        <end position="357"/>
    </location>
</feature>
<evidence type="ECO:0000256" key="2">
    <source>
        <dbReference type="SAM" id="SignalP"/>
    </source>
</evidence>
<accession>A0AAD7GQU9</accession>